<dbReference type="PANTHER" id="PTHR37804:SF1">
    <property type="entry name" value="CDAA REGULATORY PROTEIN CDAR"/>
    <property type="match status" value="1"/>
</dbReference>
<dbReference type="KEGG" id="tav:G4V39_07505"/>
<dbReference type="RefSeq" id="WP_166032340.1">
    <property type="nucleotide sequence ID" value="NZ_CP048877.1"/>
</dbReference>
<evidence type="ECO:0000313" key="2">
    <source>
        <dbReference type="Proteomes" id="UP000502179"/>
    </source>
</evidence>
<dbReference type="PANTHER" id="PTHR37804">
    <property type="entry name" value="CDAA REGULATORY PROTEIN CDAR"/>
    <property type="match status" value="1"/>
</dbReference>
<accession>A0A6G7PWT9</accession>
<dbReference type="EMBL" id="CP048877">
    <property type="protein sequence ID" value="QIJ72122.1"/>
    <property type="molecule type" value="Genomic_DNA"/>
</dbReference>
<dbReference type="InterPro" id="IPR012505">
    <property type="entry name" value="YbbR"/>
</dbReference>
<gene>
    <name evidence="1" type="ORF">G4V39_07505</name>
</gene>
<dbReference type="AlphaFoldDB" id="A0A6G7PWT9"/>
<dbReference type="Gene3D" id="2.170.120.40">
    <property type="entry name" value="YbbR-like domain"/>
    <property type="match status" value="1"/>
</dbReference>
<dbReference type="Pfam" id="PF07949">
    <property type="entry name" value="YbbR"/>
    <property type="match status" value="2"/>
</dbReference>
<dbReference type="InterPro" id="IPR053154">
    <property type="entry name" value="c-di-AMP_regulator"/>
</dbReference>
<proteinExistence type="predicted"/>
<evidence type="ECO:0000313" key="1">
    <source>
        <dbReference type="EMBL" id="QIJ72122.1"/>
    </source>
</evidence>
<reference evidence="1 2" key="1">
    <citation type="submission" date="2020-02" db="EMBL/GenBank/DDBJ databases">
        <title>Genome analysis of Thermosulfuriphilus ammonigenes ST65T, an anaerobic thermophilic chemolithoautotrophic bacterium isolated from a deep-sea hydrothermal vent.</title>
        <authorList>
            <person name="Slobodkina G."/>
            <person name="Allioux M."/>
            <person name="Merkel A."/>
            <person name="Alain K."/>
            <person name="Jebbar M."/>
            <person name="Slobodkin A."/>
        </authorList>
    </citation>
    <scope>NUCLEOTIDE SEQUENCE [LARGE SCALE GENOMIC DNA]</scope>
    <source>
        <strain evidence="1 2">ST65</strain>
    </source>
</reference>
<organism evidence="1 2">
    <name type="scientific">Thermosulfuriphilus ammonigenes</name>
    <dbReference type="NCBI Taxonomy" id="1936021"/>
    <lineage>
        <taxon>Bacteria</taxon>
        <taxon>Pseudomonadati</taxon>
        <taxon>Thermodesulfobacteriota</taxon>
        <taxon>Thermodesulfobacteria</taxon>
        <taxon>Thermodesulfobacteriales</taxon>
        <taxon>Thermodesulfobacteriaceae</taxon>
        <taxon>Thermosulfuriphilus</taxon>
    </lineage>
</organism>
<dbReference type="Gene3D" id="2.170.120.30">
    <property type="match status" value="2"/>
</dbReference>
<sequence>MKWQDVLGKDWVLKLLSLVFAIVLWFLVVGEENAEMALDVALELVNLPPETIIINDIPAEIKVRVSGPRSLLQGLSRQRISRVIDLSEAKPGRILIQITPESIRVPRGVRVVKITPSEIEIVLDRLVHKTLKIKVRTSGQLPYGFRLEKIVVNPDKIEVEGPKSTLEKLKVLETQAVDLSDMTTNFQRQVRLKLPPYVSVVKGDPMVTVTVIVQEIKEIKIFKVPVRLGGDNRPVVLKPSLVSIKVVGPLWLLKNLEPKEIRAWVETKNLKPGTYWREVKIALPDKRLRLLSVKPSRVKVYLQKAQESQNILHLIKKTVWKGADHGQKALWHRRDSGAGQRTSDDSGDSPQTGTGHRLLF</sequence>
<dbReference type="CDD" id="cd20206">
    <property type="entry name" value="YbbR"/>
    <property type="match status" value="1"/>
</dbReference>
<keyword evidence="2" id="KW-1185">Reference proteome</keyword>
<protein>
    <submittedName>
        <fullName evidence="1">Uncharacterized protein</fullName>
    </submittedName>
</protein>
<dbReference type="Proteomes" id="UP000502179">
    <property type="component" value="Chromosome"/>
</dbReference>
<name>A0A6G7PWT9_9BACT</name>